<dbReference type="EMBL" id="CP051140">
    <property type="protein sequence ID" value="QIW96876.1"/>
    <property type="molecule type" value="Genomic_DNA"/>
</dbReference>
<dbReference type="PANTHER" id="PTHR43895">
    <property type="entry name" value="CALCIUM/CALMODULIN-DEPENDENT PROTEIN KINASE KINASE-RELATED"/>
    <property type="match status" value="1"/>
</dbReference>
<keyword evidence="3" id="KW-0808">Transferase</keyword>
<keyword evidence="12" id="KW-1185">Reference proteome</keyword>
<dbReference type="PROSITE" id="PS00108">
    <property type="entry name" value="PROTEIN_KINASE_ST"/>
    <property type="match status" value="1"/>
</dbReference>
<comment type="catalytic activity">
    <reaction evidence="7">
        <text>L-threonyl-[protein] + ATP = O-phospho-L-threonyl-[protein] + ADP + H(+)</text>
        <dbReference type="Rhea" id="RHEA:46608"/>
        <dbReference type="Rhea" id="RHEA-COMP:11060"/>
        <dbReference type="Rhea" id="RHEA-COMP:11605"/>
        <dbReference type="ChEBI" id="CHEBI:15378"/>
        <dbReference type="ChEBI" id="CHEBI:30013"/>
        <dbReference type="ChEBI" id="CHEBI:30616"/>
        <dbReference type="ChEBI" id="CHEBI:61977"/>
        <dbReference type="ChEBI" id="CHEBI:456216"/>
        <dbReference type="EC" id="2.7.11.1"/>
    </reaction>
</comment>
<keyword evidence="6 9" id="KW-0067">ATP-binding</keyword>
<keyword evidence="5" id="KW-0418">Kinase</keyword>
<dbReference type="GO" id="GO:0035861">
    <property type="term" value="C:site of double-strand break"/>
    <property type="evidence" value="ECO:0007669"/>
    <property type="project" value="TreeGrafter"/>
</dbReference>
<gene>
    <name evidence="11" type="ORF">AMS68_002394</name>
</gene>
<evidence type="ECO:0000256" key="5">
    <source>
        <dbReference type="ARBA" id="ARBA00022777"/>
    </source>
</evidence>
<feature type="binding site" evidence="9">
    <location>
        <position position="49"/>
    </location>
    <ligand>
        <name>ATP</name>
        <dbReference type="ChEBI" id="CHEBI:30616"/>
    </ligand>
</feature>
<evidence type="ECO:0000256" key="1">
    <source>
        <dbReference type="ARBA" id="ARBA00012513"/>
    </source>
</evidence>
<evidence type="ECO:0000256" key="4">
    <source>
        <dbReference type="ARBA" id="ARBA00022741"/>
    </source>
</evidence>
<dbReference type="Gene3D" id="1.10.510.10">
    <property type="entry name" value="Transferase(Phosphotransferase) domain 1"/>
    <property type="match status" value="1"/>
</dbReference>
<evidence type="ECO:0000313" key="11">
    <source>
        <dbReference type="EMBL" id="QIW96876.1"/>
    </source>
</evidence>
<dbReference type="SMART" id="SM00220">
    <property type="entry name" value="S_TKc"/>
    <property type="match status" value="1"/>
</dbReference>
<dbReference type="EC" id="2.7.11.1" evidence="1"/>
<dbReference type="Pfam" id="PF00069">
    <property type="entry name" value="Pkinase"/>
    <property type="match status" value="1"/>
</dbReference>
<dbReference type="Proteomes" id="UP000503462">
    <property type="component" value="Chromosome 2"/>
</dbReference>
<dbReference type="PROSITE" id="PS50011">
    <property type="entry name" value="PROTEIN_KINASE_DOM"/>
    <property type="match status" value="1"/>
</dbReference>
<evidence type="ECO:0000256" key="6">
    <source>
        <dbReference type="ARBA" id="ARBA00022840"/>
    </source>
</evidence>
<dbReference type="AlphaFoldDB" id="A0A6H0XQ47"/>
<dbReference type="InterPro" id="IPR017441">
    <property type="entry name" value="Protein_kinase_ATP_BS"/>
</dbReference>
<evidence type="ECO:0000313" key="12">
    <source>
        <dbReference type="Proteomes" id="UP000503462"/>
    </source>
</evidence>
<dbReference type="SUPFAM" id="SSF56112">
    <property type="entry name" value="Protein kinase-like (PK-like)"/>
    <property type="match status" value="1"/>
</dbReference>
<name>A0A6H0XQ47_9PEZI</name>
<dbReference type="GO" id="GO:0007095">
    <property type="term" value="P:mitotic G2 DNA damage checkpoint signaling"/>
    <property type="evidence" value="ECO:0007669"/>
    <property type="project" value="TreeGrafter"/>
</dbReference>
<evidence type="ECO:0000256" key="8">
    <source>
        <dbReference type="ARBA" id="ARBA00048679"/>
    </source>
</evidence>
<dbReference type="GO" id="GO:0005634">
    <property type="term" value="C:nucleus"/>
    <property type="evidence" value="ECO:0007669"/>
    <property type="project" value="TreeGrafter"/>
</dbReference>
<reference evidence="11 12" key="1">
    <citation type="journal article" date="2016" name="Sci. Rep.">
        <title>Peltaster fructicola genome reveals evolution from an invasive phytopathogen to an ectophytic parasite.</title>
        <authorList>
            <person name="Xu C."/>
            <person name="Chen H."/>
            <person name="Gleason M.L."/>
            <person name="Xu J.R."/>
            <person name="Liu H."/>
            <person name="Zhang R."/>
            <person name="Sun G."/>
        </authorList>
    </citation>
    <scope>NUCLEOTIDE SEQUENCE [LARGE SCALE GENOMIC DNA]</scope>
    <source>
        <strain evidence="11 12">LNHT1506</strain>
    </source>
</reference>
<dbReference type="InterPro" id="IPR008271">
    <property type="entry name" value="Ser/Thr_kinase_AS"/>
</dbReference>
<keyword evidence="2" id="KW-0723">Serine/threonine-protein kinase</keyword>
<accession>A0A6H0XQ47</accession>
<feature type="domain" description="Protein kinase" evidence="10">
    <location>
        <begin position="19"/>
        <end position="296"/>
    </location>
</feature>
<protein>
    <recommendedName>
        <fullName evidence="1">non-specific serine/threonine protein kinase</fullName>
        <ecNumber evidence="1">2.7.11.1</ecNumber>
    </recommendedName>
</protein>
<keyword evidence="4 9" id="KW-0547">Nucleotide-binding</keyword>
<dbReference type="PROSITE" id="PS00107">
    <property type="entry name" value="PROTEIN_KINASE_ATP"/>
    <property type="match status" value="1"/>
</dbReference>
<dbReference type="InterPro" id="IPR000719">
    <property type="entry name" value="Prot_kinase_dom"/>
</dbReference>
<dbReference type="GO" id="GO:0005737">
    <property type="term" value="C:cytoplasm"/>
    <property type="evidence" value="ECO:0007669"/>
    <property type="project" value="TreeGrafter"/>
</dbReference>
<sequence length="544" mass="60375">MGAPPDSQVAPLPVDLPFRLVSKTIGSGAYASIRKATPKTQSTPVIAVKFINKAHALRVGHLRPKQIELELTLHKSVSGHENVIKFIRHGSDASWIWIAMELAEGGDLFDKIEADEGVSEDVAHLYFSQLVAAIGWCHGKGVAHRDIKPENMLLSDKGNLKLADFGLATQFILPSNGARKQSHMVCGSPPYIAPEILANGLKRKADQDQAGYDPGNADVWSCAIVLFVLFAGNTPWDQPDVTESWEYKDYVKSNGRPEDELWDKVPNEALSLIRGMLRIDPAERMGLADVQKHPWFTRKNHLQSARGEITDPVALATQMLERLHIDFTKPISRERRSHNADVMDIDQPKQPAVWQKFASTQPDTPTTELTFDWEVPPRLGAHSASQPVGRDMLDVSNMAALMDKLAVEPSMSQFAPTPSVPLTVTQYARKFNDVLPAHSLARFLSMSPRGTLVTAVTTALHRLNIAISPISDLAIHALDRTVAIRVKATDDRKQPVHGNILIERVHEGVHEVRFVKAKGDPLSWRRLFKDVAILCKDVIVKRDF</sequence>
<evidence type="ECO:0000256" key="9">
    <source>
        <dbReference type="PROSITE-ProRule" id="PRU10141"/>
    </source>
</evidence>
<dbReference type="OrthoDB" id="539158at2759"/>
<evidence type="ECO:0000256" key="2">
    <source>
        <dbReference type="ARBA" id="ARBA00022527"/>
    </source>
</evidence>
<organism evidence="11 12">
    <name type="scientific">Peltaster fructicola</name>
    <dbReference type="NCBI Taxonomy" id="286661"/>
    <lineage>
        <taxon>Eukaryota</taxon>
        <taxon>Fungi</taxon>
        <taxon>Dikarya</taxon>
        <taxon>Ascomycota</taxon>
        <taxon>Pezizomycotina</taxon>
        <taxon>Dothideomycetes</taxon>
        <taxon>Dothideomycetes incertae sedis</taxon>
        <taxon>Peltaster</taxon>
    </lineage>
</organism>
<evidence type="ECO:0000256" key="7">
    <source>
        <dbReference type="ARBA" id="ARBA00047899"/>
    </source>
</evidence>
<dbReference type="FunFam" id="1.10.510.10:FF:000571">
    <property type="entry name" value="Maternal embryonic leucine zipper kinase"/>
    <property type="match status" value="1"/>
</dbReference>
<dbReference type="GO" id="GO:0004674">
    <property type="term" value="F:protein serine/threonine kinase activity"/>
    <property type="evidence" value="ECO:0007669"/>
    <property type="project" value="UniProtKB-KW"/>
</dbReference>
<dbReference type="InterPro" id="IPR011009">
    <property type="entry name" value="Kinase-like_dom_sf"/>
</dbReference>
<evidence type="ECO:0000259" key="10">
    <source>
        <dbReference type="PROSITE" id="PS50011"/>
    </source>
</evidence>
<evidence type="ECO:0000256" key="3">
    <source>
        <dbReference type="ARBA" id="ARBA00022679"/>
    </source>
</evidence>
<dbReference type="GO" id="GO:0005524">
    <property type="term" value="F:ATP binding"/>
    <property type="evidence" value="ECO:0007669"/>
    <property type="project" value="UniProtKB-UniRule"/>
</dbReference>
<comment type="catalytic activity">
    <reaction evidence="8">
        <text>L-seryl-[protein] + ATP = O-phospho-L-seryl-[protein] + ADP + H(+)</text>
        <dbReference type="Rhea" id="RHEA:17989"/>
        <dbReference type="Rhea" id="RHEA-COMP:9863"/>
        <dbReference type="Rhea" id="RHEA-COMP:11604"/>
        <dbReference type="ChEBI" id="CHEBI:15378"/>
        <dbReference type="ChEBI" id="CHEBI:29999"/>
        <dbReference type="ChEBI" id="CHEBI:30616"/>
        <dbReference type="ChEBI" id="CHEBI:83421"/>
        <dbReference type="ChEBI" id="CHEBI:456216"/>
        <dbReference type="EC" id="2.7.11.1"/>
    </reaction>
</comment>
<proteinExistence type="predicted"/>
<dbReference type="PANTHER" id="PTHR43895:SF32">
    <property type="entry name" value="SERINE_THREONINE-PROTEIN KINASE CHK1"/>
    <property type="match status" value="1"/>
</dbReference>